<dbReference type="RefSeq" id="WP_074766297.1">
    <property type="nucleotide sequence ID" value="NZ_FNWO01000003.1"/>
</dbReference>
<evidence type="ECO:0000313" key="2">
    <source>
        <dbReference type="Proteomes" id="UP000182983"/>
    </source>
</evidence>
<evidence type="ECO:0000313" key="1">
    <source>
        <dbReference type="EMBL" id="SEH31168.1"/>
    </source>
</evidence>
<accession>A0A1H6HAN0</accession>
<gene>
    <name evidence="1" type="ORF">SAMN04244559_01087</name>
</gene>
<protein>
    <submittedName>
        <fullName evidence="1">Transcriptional regulator, AlpA family</fullName>
    </submittedName>
</protein>
<name>A0A1H6HAN0_MAGFU</name>
<dbReference type="InterPro" id="IPR010260">
    <property type="entry name" value="AlpA"/>
</dbReference>
<organism evidence="1 2">
    <name type="scientific">Magnetospirillum fulvum</name>
    <name type="common">Rhodospirillum fulvum</name>
    <dbReference type="NCBI Taxonomy" id="1082"/>
    <lineage>
        <taxon>Bacteria</taxon>
        <taxon>Pseudomonadati</taxon>
        <taxon>Pseudomonadota</taxon>
        <taxon>Alphaproteobacteria</taxon>
        <taxon>Rhodospirillales</taxon>
        <taxon>Rhodospirillaceae</taxon>
        <taxon>Magnetospirillum</taxon>
    </lineage>
</organism>
<dbReference type="Pfam" id="PF05930">
    <property type="entry name" value="Phage_AlpA"/>
    <property type="match status" value="1"/>
</dbReference>
<dbReference type="AlphaFoldDB" id="A0A1H6HAN0"/>
<dbReference type="Proteomes" id="UP000182983">
    <property type="component" value="Unassembled WGS sequence"/>
</dbReference>
<dbReference type="Gene3D" id="1.10.238.160">
    <property type="match status" value="1"/>
</dbReference>
<dbReference type="EMBL" id="FNWO01000003">
    <property type="protein sequence ID" value="SEH31168.1"/>
    <property type="molecule type" value="Genomic_DNA"/>
</dbReference>
<keyword evidence="2" id="KW-1185">Reference proteome</keyword>
<proteinExistence type="predicted"/>
<sequence>MTQYDKRLVSKKELKTLCGIPYTPQHIGRLEAAGKFPKRVQLGPNRVAWLLSEVDAWVGERIAFRGASVDDPASF</sequence>
<dbReference type="OrthoDB" id="1525365at2"/>
<reference evidence="2" key="1">
    <citation type="submission" date="2016-10" db="EMBL/GenBank/DDBJ databases">
        <authorList>
            <person name="Varghese N."/>
            <person name="Submissions S."/>
        </authorList>
    </citation>
    <scope>NUCLEOTIDE SEQUENCE [LARGE SCALE GENOMIC DNA]</scope>
    <source>
        <strain evidence="2">DSM 13234</strain>
    </source>
</reference>